<feature type="transmembrane region" description="Helical" evidence="1">
    <location>
        <begin position="155"/>
        <end position="176"/>
    </location>
</feature>
<keyword evidence="1" id="KW-0472">Membrane</keyword>
<evidence type="ECO:0008006" key="4">
    <source>
        <dbReference type="Google" id="ProtNLM"/>
    </source>
</evidence>
<keyword evidence="1" id="KW-1133">Transmembrane helix</keyword>
<comment type="caution">
    <text evidence="2">The sequence shown here is derived from an EMBL/GenBank/DDBJ whole genome shotgun (WGS) entry which is preliminary data.</text>
</comment>
<evidence type="ECO:0000256" key="1">
    <source>
        <dbReference type="SAM" id="Phobius"/>
    </source>
</evidence>
<sequence length="235" mass="26796">MMKLKLIDLIRIEYKKHKSKPYMIVIVIGTIICLLLSVFFSFIPKFDVNTSELNSITFILKMNAMFIIGLFSFVLGAMFVKYIINPYSELCLCKTLGYPVSRENIFLSKVLTCILFISTFCTISLITTDVILYYGNIIFKVVENDLKHSLFMYEIGNLIYTLITVIGIGCLSLATGWIKKSPVILMVTNFACYCMVGNQIQVNYIFIKIISILAALFIIAFSIIYLLKNVKKIEV</sequence>
<dbReference type="AlphaFoldDB" id="A0A6N7US64"/>
<feature type="transmembrane region" description="Helical" evidence="1">
    <location>
        <begin position="206"/>
        <end position="227"/>
    </location>
</feature>
<evidence type="ECO:0000313" key="2">
    <source>
        <dbReference type="EMBL" id="MSR93653.1"/>
    </source>
</evidence>
<gene>
    <name evidence="2" type="ORF">FYJ34_05090</name>
</gene>
<accession>A0A6N7US64</accession>
<reference evidence="2 3" key="1">
    <citation type="submission" date="2019-08" db="EMBL/GenBank/DDBJ databases">
        <title>In-depth cultivation of the pig gut microbiome towards novel bacterial diversity and tailored functional studies.</title>
        <authorList>
            <person name="Wylensek D."/>
            <person name="Hitch T.C.A."/>
            <person name="Clavel T."/>
        </authorList>
    </citation>
    <scope>NUCLEOTIDE SEQUENCE [LARGE SCALE GENOMIC DNA]</scope>
    <source>
        <strain evidence="2 3">68-1-5</strain>
    </source>
</reference>
<feature type="transmembrane region" description="Helical" evidence="1">
    <location>
        <begin position="21"/>
        <end position="43"/>
    </location>
</feature>
<protein>
    <recommendedName>
        <fullName evidence="4">ABC transporter permease</fullName>
    </recommendedName>
</protein>
<keyword evidence="1" id="KW-0812">Transmembrane</keyword>
<organism evidence="2 3">
    <name type="scientific">Suipraeoptans intestinalis</name>
    <dbReference type="NCBI Taxonomy" id="2606628"/>
    <lineage>
        <taxon>Bacteria</taxon>
        <taxon>Bacillati</taxon>
        <taxon>Bacillota</taxon>
        <taxon>Clostridia</taxon>
        <taxon>Lachnospirales</taxon>
        <taxon>Lachnospiraceae</taxon>
        <taxon>Suipraeoptans</taxon>
    </lineage>
</organism>
<dbReference type="Proteomes" id="UP000434409">
    <property type="component" value="Unassembled WGS sequence"/>
</dbReference>
<dbReference type="EMBL" id="VULY01000018">
    <property type="protein sequence ID" value="MSR93653.1"/>
    <property type="molecule type" value="Genomic_DNA"/>
</dbReference>
<evidence type="ECO:0000313" key="3">
    <source>
        <dbReference type="Proteomes" id="UP000434409"/>
    </source>
</evidence>
<name>A0A6N7US64_9FIRM</name>
<feature type="transmembrane region" description="Helical" evidence="1">
    <location>
        <begin position="63"/>
        <end position="84"/>
    </location>
</feature>
<keyword evidence="3" id="KW-1185">Reference proteome</keyword>
<feature type="transmembrane region" description="Helical" evidence="1">
    <location>
        <begin position="105"/>
        <end position="135"/>
    </location>
</feature>
<proteinExistence type="predicted"/>